<sequence length="193" mass="22964">MEEIKQVIEELANKPYTEDSNSFTEKVLDDLPVPPLTNETDESTGRAKRYLVNPYYPSYYYSPNYFICPLSYTLSRISSYHSHYYSDRQFSISCKPTFHYSTYCFESGWVNSYGNTFSYTCPSNYVMSGFVTYSNHYSRDDRFSVRCCSSYHHYHTNCHWTPYVNYYNEYFNWDVPTHNYVVGISAVRSSYYE</sequence>
<evidence type="ECO:0000256" key="1">
    <source>
        <dbReference type="ARBA" id="ARBA00004613"/>
    </source>
</evidence>
<dbReference type="InterPro" id="IPR026645">
    <property type="entry name" value="Dermatopontin"/>
</dbReference>
<evidence type="ECO:0000256" key="3">
    <source>
        <dbReference type="ARBA" id="ARBA00022525"/>
    </source>
</evidence>
<name>A0ABD1JF60_9TELE</name>
<dbReference type="Proteomes" id="UP001591681">
    <property type="component" value="Unassembled WGS sequence"/>
</dbReference>
<dbReference type="AlphaFoldDB" id="A0ABD1JF60"/>
<evidence type="ECO:0000256" key="2">
    <source>
        <dbReference type="ARBA" id="ARBA00008712"/>
    </source>
</evidence>
<accession>A0ABD1JF60</accession>
<evidence type="ECO:0000313" key="5">
    <source>
        <dbReference type="EMBL" id="KAL2085808.1"/>
    </source>
</evidence>
<evidence type="ECO:0000256" key="4">
    <source>
        <dbReference type="ARBA" id="ARBA00023157"/>
    </source>
</evidence>
<comment type="caution">
    <text evidence="5">The sequence shown here is derived from an EMBL/GenBank/DDBJ whole genome shotgun (WGS) entry which is preliminary data.</text>
</comment>
<keyword evidence="3" id="KW-0964">Secreted</keyword>
<evidence type="ECO:0000313" key="6">
    <source>
        <dbReference type="Proteomes" id="UP001591681"/>
    </source>
</evidence>
<keyword evidence="4" id="KW-1015">Disulfide bond</keyword>
<dbReference type="Pfam" id="PF14704">
    <property type="entry name" value="DERM"/>
    <property type="match status" value="1"/>
</dbReference>
<dbReference type="PANTHER" id="PTHR15040">
    <property type="entry name" value="DERMATOPONTIN-RELATED"/>
    <property type="match status" value="1"/>
</dbReference>
<gene>
    <name evidence="5" type="ORF">ACEWY4_019128</name>
</gene>
<organism evidence="5 6">
    <name type="scientific">Coilia grayii</name>
    <name type="common">Gray's grenadier anchovy</name>
    <dbReference type="NCBI Taxonomy" id="363190"/>
    <lineage>
        <taxon>Eukaryota</taxon>
        <taxon>Metazoa</taxon>
        <taxon>Chordata</taxon>
        <taxon>Craniata</taxon>
        <taxon>Vertebrata</taxon>
        <taxon>Euteleostomi</taxon>
        <taxon>Actinopterygii</taxon>
        <taxon>Neopterygii</taxon>
        <taxon>Teleostei</taxon>
        <taxon>Clupei</taxon>
        <taxon>Clupeiformes</taxon>
        <taxon>Clupeoidei</taxon>
        <taxon>Engraulidae</taxon>
        <taxon>Coilinae</taxon>
        <taxon>Coilia</taxon>
    </lineage>
</organism>
<comment type="similarity">
    <text evidence="2">Belongs to the dermatopontin family.</text>
</comment>
<reference evidence="5 6" key="1">
    <citation type="submission" date="2024-09" db="EMBL/GenBank/DDBJ databases">
        <title>A chromosome-level genome assembly of Gray's grenadier anchovy, Coilia grayii.</title>
        <authorList>
            <person name="Fu Z."/>
        </authorList>
    </citation>
    <scope>NUCLEOTIDE SEQUENCE [LARGE SCALE GENOMIC DNA]</scope>
    <source>
        <strain evidence="5">G4</strain>
        <tissue evidence="5">Muscle</tissue>
    </source>
</reference>
<dbReference type="PANTHER" id="PTHR15040:SF3">
    <property type="entry name" value="SI:DKEY-14D8.6-RELATED"/>
    <property type="match status" value="1"/>
</dbReference>
<dbReference type="EMBL" id="JBHFQA010000016">
    <property type="protein sequence ID" value="KAL2085808.1"/>
    <property type="molecule type" value="Genomic_DNA"/>
</dbReference>
<keyword evidence="6" id="KW-1185">Reference proteome</keyword>
<dbReference type="GO" id="GO:0005576">
    <property type="term" value="C:extracellular region"/>
    <property type="evidence" value="ECO:0007669"/>
    <property type="project" value="UniProtKB-SubCell"/>
</dbReference>
<protein>
    <submittedName>
        <fullName evidence="5">Uncharacterized protein</fullName>
    </submittedName>
</protein>
<comment type="subcellular location">
    <subcellularLocation>
        <location evidence="1">Secreted</location>
    </subcellularLocation>
</comment>
<proteinExistence type="inferred from homology"/>